<evidence type="ECO:0000313" key="4">
    <source>
        <dbReference type="Proteomes" id="UP001149165"/>
    </source>
</evidence>
<keyword evidence="2" id="KW-0472">Membrane</keyword>
<gene>
    <name evidence="3" type="ORF">N7456_011556</name>
</gene>
<keyword evidence="4" id="KW-1185">Reference proteome</keyword>
<evidence type="ECO:0000256" key="1">
    <source>
        <dbReference type="ARBA" id="ARBA00009003"/>
    </source>
</evidence>
<keyword evidence="2" id="KW-1133">Transmembrane helix</keyword>
<evidence type="ECO:0000313" key="3">
    <source>
        <dbReference type="EMBL" id="KAJ5087940.1"/>
    </source>
</evidence>
<dbReference type="Pfam" id="PF04488">
    <property type="entry name" value="Gly_transf_sug"/>
    <property type="match status" value="1"/>
</dbReference>
<dbReference type="SUPFAM" id="SSF53448">
    <property type="entry name" value="Nucleotide-diphospho-sugar transferases"/>
    <property type="match status" value="1"/>
</dbReference>
<protein>
    <recommendedName>
        <fullName evidence="5">Glycosyl transferase</fullName>
    </recommendedName>
</protein>
<dbReference type="Gene3D" id="3.90.550.20">
    <property type="match status" value="1"/>
</dbReference>
<comment type="similarity">
    <text evidence="1">Belongs to the glycosyltransferase 32 family.</text>
</comment>
<feature type="transmembrane region" description="Helical" evidence="2">
    <location>
        <begin position="6"/>
        <end position="27"/>
    </location>
</feature>
<dbReference type="AlphaFoldDB" id="A0A9W9EU86"/>
<reference evidence="3" key="2">
    <citation type="journal article" date="2023" name="IMA Fungus">
        <title>Comparative genomic study of the Penicillium genus elucidates a diverse pangenome and 15 lateral gene transfer events.</title>
        <authorList>
            <person name="Petersen C."/>
            <person name="Sorensen T."/>
            <person name="Nielsen M.R."/>
            <person name="Sondergaard T.E."/>
            <person name="Sorensen J.L."/>
            <person name="Fitzpatrick D.A."/>
            <person name="Frisvad J.C."/>
            <person name="Nielsen K.L."/>
        </authorList>
    </citation>
    <scope>NUCLEOTIDE SEQUENCE</scope>
    <source>
        <strain evidence="3">IBT 30069</strain>
    </source>
</reference>
<dbReference type="EMBL" id="JAPQKH010000007">
    <property type="protein sequence ID" value="KAJ5087940.1"/>
    <property type="molecule type" value="Genomic_DNA"/>
</dbReference>
<name>A0A9W9EU86_9EURO</name>
<dbReference type="PANTHER" id="PTHR46830:SF2">
    <property type="entry name" value="ALPHA-1,4-N-ACETYLGLUCOSAMINYLTRANSFERASE"/>
    <property type="match status" value="1"/>
</dbReference>
<dbReference type="InterPro" id="IPR029044">
    <property type="entry name" value="Nucleotide-diphossugar_trans"/>
</dbReference>
<dbReference type="GO" id="GO:1901135">
    <property type="term" value="P:carbohydrate derivative metabolic process"/>
    <property type="evidence" value="ECO:0007669"/>
    <property type="project" value="UniProtKB-ARBA"/>
</dbReference>
<dbReference type="OrthoDB" id="409543at2759"/>
<keyword evidence="2" id="KW-0812">Transmembrane</keyword>
<dbReference type="Proteomes" id="UP001149165">
    <property type="component" value="Unassembled WGS sequence"/>
</dbReference>
<organism evidence="3 4">
    <name type="scientific">Penicillium angulare</name>
    <dbReference type="NCBI Taxonomy" id="116970"/>
    <lineage>
        <taxon>Eukaryota</taxon>
        <taxon>Fungi</taxon>
        <taxon>Dikarya</taxon>
        <taxon>Ascomycota</taxon>
        <taxon>Pezizomycotina</taxon>
        <taxon>Eurotiomycetes</taxon>
        <taxon>Eurotiomycetidae</taxon>
        <taxon>Eurotiales</taxon>
        <taxon>Aspergillaceae</taxon>
        <taxon>Penicillium</taxon>
    </lineage>
</organism>
<dbReference type="InterPro" id="IPR007577">
    <property type="entry name" value="GlycoTrfase_DXD_sugar-bd_CS"/>
</dbReference>
<comment type="caution">
    <text evidence="3">The sequence shown here is derived from an EMBL/GenBank/DDBJ whole genome shotgun (WGS) entry which is preliminary data.</text>
</comment>
<sequence>MSRFKYFTKPIIFFSAASAILFTLLFLSKNHFSSHLDRSDDSAVETFDFHDTEDEQKWFSNDIVSTNPIPNIVHFIWLNNPDLNFITYLSIRATLISLQPDQIVLHYTSLNKENQWFAKVSKHLTLVQHDLNKEYPVQVEQKWKMSHISDLLRLDILYNEGGIYLDTDVIPLRDFDRLLHLDKDLILGNEGGDRHGLCNAVIIARQGSSFIERWRQSYESFSRSEWNYHSVILPKELSVSFPDEVCNLSPAAFFWPTWTKNHIKYMHDVIKGDEVGNFKRTLNANRGAMYPQQLAYHGWTQVASGYLKNLDPAIIKSRDTRFNIMARRFLE</sequence>
<proteinExistence type="inferred from homology"/>
<evidence type="ECO:0008006" key="5">
    <source>
        <dbReference type="Google" id="ProtNLM"/>
    </source>
</evidence>
<reference evidence="3" key="1">
    <citation type="submission" date="2022-11" db="EMBL/GenBank/DDBJ databases">
        <authorList>
            <person name="Petersen C."/>
        </authorList>
    </citation>
    <scope>NUCLEOTIDE SEQUENCE</scope>
    <source>
        <strain evidence="3">IBT 30069</strain>
    </source>
</reference>
<accession>A0A9W9EU86</accession>
<evidence type="ECO:0000256" key="2">
    <source>
        <dbReference type="SAM" id="Phobius"/>
    </source>
</evidence>
<dbReference type="PANTHER" id="PTHR46830">
    <property type="entry name" value="TRANSFERASE, PUTATIVE-RELATED"/>
    <property type="match status" value="1"/>
</dbReference>